<evidence type="ECO:0000313" key="2">
    <source>
        <dbReference type="Proteomes" id="UP000693946"/>
    </source>
</evidence>
<protein>
    <recommendedName>
        <fullName evidence="3">Reverse transcriptase domain-containing protein</fullName>
    </recommendedName>
</protein>
<comment type="caution">
    <text evidence="1">The sequence shown here is derived from an EMBL/GenBank/DDBJ whole genome shotgun (WGS) entry which is preliminary data.</text>
</comment>
<evidence type="ECO:0008006" key="3">
    <source>
        <dbReference type="Google" id="ProtNLM"/>
    </source>
</evidence>
<dbReference type="EMBL" id="JAGKHQ010000020">
    <property type="protein sequence ID" value="KAG7479689.1"/>
    <property type="molecule type" value="Genomic_DNA"/>
</dbReference>
<gene>
    <name evidence="1" type="ORF">JOB18_032510</name>
</gene>
<dbReference type="PANTHER" id="PTHR47510">
    <property type="entry name" value="REVERSE TRANSCRIPTASE DOMAIN-CONTAINING PROTEIN"/>
    <property type="match status" value="1"/>
</dbReference>
<dbReference type="AlphaFoldDB" id="A0AAV6PXB5"/>
<keyword evidence="2" id="KW-1185">Reference proteome</keyword>
<proteinExistence type="predicted"/>
<dbReference type="PANTHER" id="PTHR47510:SF3">
    <property type="entry name" value="ENDO_EXONUCLEASE_PHOSPHATASE DOMAIN-CONTAINING PROTEIN"/>
    <property type="match status" value="1"/>
</dbReference>
<organism evidence="1 2">
    <name type="scientific">Solea senegalensis</name>
    <name type="common">Senegalese sole</name>
    <dbReference type="NCBI Taxonomy" id="28829"/>
    <lineage>
        <taxon>Eukaryota</taxon>
        <taxon>Metazoa</taxon>
        <taxon>Chordata</taxon>
        <taxon>Craniata</taxon>
        <taxon>Vertebrata</taxon>
        <taxon>Euteleostomi</taxon>
        <taxon>Actinopterygii</taxon>
        <taxon>Neopterygii</taxon>
        <taxon>Teleostei</taxon>
        <taxon>Neoteleostei</taxon>
        <taxon>Acanthomorphata</taxon>
        <taxon>Carangaria</taxon>
        <taxon>Pleuronectiformes</taxon>
        <taxon>Pleuronectoidei</taxon>
        <taxon>Soleidae</taxon>
        <taxon>Solea</taxon>
    </lineage>
</organism>
<sequence length="562" mass="63727">MLANVQQSLRNKVDELQANVKFLEEYKNACLLAITETWLKDHDLQSDLRIDGFGEPVRLDRDPTVTGKSLGGGLALYVNRSWCGNVIVRESLCAPDIELLSVSLRPFYLPREFAQLFVTLVYIHPKANVDNAVRAITRTVLQLQALSPDAPNFIMGDFNNCKPGKHLGNFHQYVTCATRLNTCLDLCYGSIKGASLGASDHNTVYLVPSYKSVLKRHKPERRLVPVWTEESIGRLQDCYACTDWDLFKNSCKTVDEITETVSDYVKFCEELCDMGTYKELQKQVRKEIKLAKQQYKDRVENLFSTGSARPAWEGVKSLLVTQPHKSNISLNVMSDHDLANELNIYSDRFNVHDFSNELSAFMSAAPVPDSTVTVHVDQERVQRVFQRVKERKSPGPDGIGGRVLRNCAEQLAGIFSFIFSWSLQTHSVPRLWKDSIIVPVPKNKCTKTLNDFRPVALTSLVMKSFERIVKDELMNTVQANLDPLQFAYRAGRGVDDAIITLINMIVAHLEEAKSFVRLLFIDFTSAFNYETKHIHQHDKDETMARLSLLHTSSCAYALLPRR</sequence>
<evidence type="ECO:0000313" key="1">
    <source>
        <dbReference type="EMBL" id="KAG7479689.1"/>
    </source>
</evidence>
<reference evidence="1 2" key="1">
    <citation type="journal article" date="2021" name="Sci. Rep.">
        <title>Chromosome anchoring in Senegalese sole (Solea senegalensis) reveals sex-associated markers and genome rearrangements in flatfish.</title>
        <authorList>
            <person name="Guerrero-Cozar I."/>
            <person name="Gomez-Garrido J."/>
            <person name="Berbel C."/>
            <person name="Martinez-Blanch J.F."/>
            <person name="Alioto T."/>
            <person name="Claros M.G."/>
            <person name="Gagnaire P.A."/>
            <person name="Manchado M."/>
        </authorList>
    </citation>
    <scope>NUCLEOTIDE SEQUENCE [LARGE SCALE GENOMIC DNA]</scope>
    <source>
        <strain evidence="1">Sse05_10M</strain>
    </source>
</reference>
<dbReference type="Proteomes" id="UP000693946">
    <property type="component" value="Linkage Group LG8"/>
</dbReference>
<name>A0AAV6PXB5_SOLSE</name>
<accession>A0AAV6PXB5</accession>